<dbReference type="InterPro" id="IPR021257">
    <property type="entry name" value="DUF2809"/>
</dbReference>
<proteinExistence type="predicted"/>
<evidence type="ECO:0000313" key="3">
    <source>
        <dbReference type="Proteomes" id="UP001432222"/>
    </source>
</evidence>
<name>A0ABZ1TUI1_9ACTN</name>
<gene>
    <name evidence="2" type="ORF">OHA16_04045</name>
</gene>
<keyword evidence="1" id="KW-0812">Transmembrane</keyword>
<dbReference type="RefSeq" id="WP_328953292.1">
    <property type="nucleotide sequence ID" value="NZ_CP108110.1"/>
</dbReference>
<dbReference type="Proteomes" id="UP001432222">
    <property type="component" value="Chromosome"/>
</dbReference>
<feature type="transmembrane region" description="Helical" evidence="1">
    <location>
        <begin position="108"/>
        <end position="125"/>
    </location>
</feature>
<sequence length="143" mass="14802">MDDLRGRWAVRGAAAVAAVLTVGAGLGVRTVAGGEAAKYAGDALYTVLLYALAELVAPRLRPPVAAAWAAGLSWAVELFQLTGVPDDLARRSALARLVLGSTFNPPDLLWYLVGAGLAALAHAGVRAGTRATGRPAFVRRSVR</sequence>
<evidence type="ECO:0000313" key="2">
    <source>
        <dbReference type="EMBL" id="WUQ82224.1"/>
    </source>
</evidence>
<keyword evidence="1" id="KW-1133">Transmembrane helix</keyword>
<keyword evidence="3" id="KW-1185">Reference proteome</keyword>
<dbReference type="EMBL" id="CP108110">
    <property type="protein sequence ID" value="WUQ82224.1"/>
    <property type="molecule type" value="Genomic_DNA"/>
</dbReference>
<reference evidence="2" key="1">
    <citation type="submission" date="2022-10" db="EMBL/GenBank/DDBJ databases">
        <title>The complete genomes of actinobacterial strains from the NBC collection.</title>
        <authorList>
            <person name="Joergensen T.S."/>
            <person name="Alvarez Arevalo M."/>
            <person name="Sterndorff E.B."/>
            <person name="Faurdal D."/>
            <person name="Vuksanovic O."/>
            <person name="Mourched A.-S."/>
            <person name="Charusanti P."/>
            <person name="Shaw S."/>
            <person name="Blin K."/>
            <person name="Weber T."/>
        </authorList>
    </citation>
    <scope>NUCLEOTIDE SEQUENCE</scope>
    <source>
        <strain evidence="2">NBC_00222</strain>
    </source>
</reference>
<protein>
    <submittedName>
        <fullName evidence="2">DUF2809 domain-containing protein</fullName>
    </submittedName>
</protein>
<evidence type="ECO:0000256" key="1">
    <source>
        <dbReference type="SAM" id="Phobius"/>
    </source>
</evidence>
<keyword evidence="1" id="KW-0472">Membrane</keyword>
<dbReference type="Pfam" id="PF10990">
    <property type="entry name" value="DUF2809"/>
    <property type="match status" value="1"/>
</dbReference>
<accession>A0ABZ1TUI1</accession>
<feature type="transmembrane region" description="Helical" evidence="1">
    <location>
        <begin position="12"/>
        <end position="33"/>
    </location>
</feature>
<organism evidence="2 3">
    <name type="scientific">Kitasatospora purpeofusca</name>
    <dbReference type="NCBI Taxonomy" id="67352"/>
    <lineage>
        <taxon>Bacteria</taxon>
        <taxon>Bacillati</taxon>
        <taxon>Actinomycetota</taxon>
        <taxon>Actinomycetes</taxon>
        <taxon>Kitasatosporales</taxon>
        <taxon>Streptomycetaceae</taxon>
        <taxon>Kitasatospora</taxon>
    </lineage>
</organism>